<name>A0AAD4LY88_9AGAM</name>
<protein>
    <submittedName>
        <fullName evidence="3">Uncharacterized protein</fullName>
    </submittedName>
</protein>
<reference evidence="3" key="1">
    <citation type="journal article" date="2022" name="New Phytol.">
        <title>Evolutionary transition to the ectomycorrhizal habit in the genomes of a hyperdiverse lineage of mushroom-forming fungi.</title>
        <authorList>
            <person name="Looney B."/>
            <person name="Miyauchi S."/>
            <person name="Morin E."/>
            <person name="Drula E."/>
            <person name="Courty P.E."/>
            <person name="Kohler A."/>
            <person name="Kuo A."/>
            <person name="LaButti K."/>
            <person name="Pangilinan J."/>
            <person name="Lipzen A."/>
            <person name="Riley R."/>
            <person name="Andreopoulos W."/>
            <person name="He G."/>
            <person name="Johnson J."/>
            <person name="Nolan M."/>
            <person name="Tritt A."/>
            <person name="Barry K.W."/>
            <person name="Grigoriev I.V."/>
            <person name="Nagy L.G."/>
            <person name="Hibbett D."/>
            <person name="Henrissat B."/>
            <person name="Matheny P.B."/>
            <person name="Labbe J."/>
            <person name="Martin F.M."/>
        </authorList>
    </citation>
    <scope>NUCLEOTIDE SEQUENCE</scope>
    <source>
        <strain evidence="3">BPL690</strain>
    </source>
</reference>
<gene>
    <name evidence="3" type="ORF">B0F90DRAFT_1822890</name>
</gene>
<evidence type="ECO:0000256" key="2">
    <source>
        <dbReference type="SAM" id="SignalP"/>
    </source>
</evidence>
<dbReference type="AlphaFoldDB" id="A0AAD4LY88"/>
<feature type="chain" id="PRO_5041913139" evidence="2">
    <location>
        <begin position="21"/>
        <end position="145"/>
    </location>
</feature>
<proteinExistence type="predicted"/>
<evidence type="ECO:0000256" key="1">
    <source>
        <dbReference type="SAM" id="MobiDB-lite"/>
    </source>
</evidence>
<evidence type="ECO:0000313" key="3">
    <source>
        <dbReference type="EMBL" id="KAI0292475.1"/>
    </source>
</evidence>
<keyword evidence="2" id="KW-0732">Signal</keyword>
<evidence type="ECO:0000313" key="4">
    <source>
        <dbReference type="Proteomes" id="UP001203297"/>
    </source>
</evidence>
<feature type="region of interest" description="Disordered" evidence="1">
    <location>
        <begin position="23"/>
        <end position="70"/>
    </location>
</feature>
<accession>A0AAD4LY88</accession>
<sequence>MRSSVAACVLLALAVSPSLAAPSFVSKRSGSSGFAPDAPPTFGKPPQVVLPPPQDPSRRSWNPPPSRPGRVTRDINDFFGKFFANHPNEVFSRDLVDGFADFVSEFQQSHPSGVFNRDNEVSERTIIRPPFIISPGLLERDDGVA</sequence>
<organism evidence="3 4">
    <name type="scientific">Multifurca ochricompacta</name>
    <dbReference type="NCBI Taxonomy" id="376703"/>
    <lineage>
        <taxon>Eukaryota</taxon>
        <taxon>Fungi</taxon>
        <taxon>Dikarya</taxon>
        <taxon>Basidiomycota</taxon>
        <taxon>Agaricomycotina</taxon>
        <taxon>Agaricomycetes</taxon>
        <taxon>Russulales</taxon>
        <taxon>Russulaceae</taxon>
        <taxon>Multifurca</taxon>
    </lineage>
</organism>
<dbReference type="EMBL" id="WTXG01000121">
    <property type="protein sequence ID" value="KAI0292475.1"/>
    <property type="molecule type" value="Genomic_DNA"/>
</dbReference>
<dbReference type="Proteomes" id="UP001203297">
    <property type="component" value="Unassembled WGS sequence"/>
</dbReference>
<comment type="caution">
    <text evidence="3">The sequence shown here is derived from an EMBL/GenBank/DDBJ whole genome shotgun (WGS) entry which is preliminary data.</text>
</comment>
<feature type="compositionally biased region" description="Pro residues" evidence="1">
    <location>
        <begin position="37"/>
        <end position="55"/>
    </location>
</feature>
<feature type="signal peptide" evidence="2">
    <location>
        <begin position="1"/>
        <end position="20"/>
    </location>
</feature>
<keyword evidence="4" id="KW-1185">Reference proteome</keyword>